<evidence type="ECO:0000313" key="2">
    <source>
        <dbReference type="EMBL" id="EGT39874.1"/>
    </source>
</evidence>
<keyword evidence="3" id="KW-1185">Reference proteome</keyword>
<dbReference type="OMA" id="ASAPICC"/>
<feature type="domain" description="Reverse transcriptase" evidence="1">
    <location>
        <begin position="1"/>
        <end position="142"/>
    </location>
</feature>
<dbReference type="InParanoid" id="G0MPF5"/>
<dbReference type="Proteomes" id="UP000008068">
    <property type="component" value="Unassembled WGS sequence"/>
</dbReference>
<evidence type="ECO:0000313" key="3">
    <source>
        <dbReference type="Proteomes" id="UP000008068"/>
    </source>
</evidence>
<reference evidence="3" key="1">
    <citation type="submission" date="2011-07" db="EMBL/GenBank/DDBJ databases">
        <authorList>
            <consortium name="Caenorhabditis brenneri Sequencing and Analysis Consortium"/>
            <person name="Wilson R.K."/>
        </authorList>
    </citation>
    <scope>NUCLEOTIDE SEQUENCE [LARGE SCALE GENOMIC DNA]</scope>
    <source>
        <strain evidence="3">PB2801</strain>
    </source>
</reference>
<gene>
    <name evidence="2" type="ORF">CAEBREN_12997</name>
</gene>
<accession>G0MPF5</accession>
<dbReference type="Gene3D" id="3.30.70.270">
    <property type="match status" value="1"/>
</dbReference>
<dbReference type="InterPro" id="IPR043502">
    <property type="entry name" value="DNA/RNA_pol_sf"/>
</dbReference>
<organism evidence="3">
    <name type="scientific">Caenorhabditis brenneri</name>
    <name type="common">Nematode worm</name>
    <dbReference type="NCBI Taxonomy" id="135651"/>
    <lineage>
        <taxon>Eukaryota</taxon>
        <taxon>Metazoa</taxon>
        <taxon>Ecdysozoa</taxon>
        <taxon>Nematoda</taxon>
        <taxon>Chromadorea</taxon>
        <taxon>Rhabditida</taxon>
        <taxon>Rhabditina</taxon>
        <taxon>Rhabditomorpha</taxon>
        <taxon>Rhabditoidea</taxon>
        <taxon>Rhabditidae</taxon>
        <taxon>Peloderinae</taxon>
        <taxon>Caenorhabditis</taxon>
    </lineage>
</organism>
<protein>
    <recommendedName>
        <fullName evidence="1">Reverse transcriptase domain-containing protein</fullName>
    </recommendedName>
</protein>
<dbReference type="PRINTS" id="PR01345">
    <property type="entry name" value="CERVTRCPTASE"/>
</dbReference>
<proteinExistence type="predicted"/>
<dbReference type="eggNOG" id="KOG1075">
    <property type="taxonomic scope" value="Eukaryota"/>
</dbReference>
<evidence type="ECO:0000259" key="1">
    <source>
        <dbReference type="PROSITE" id="PS50878"/>
    </source>
</evidence>
<dbReference type="OrthoDB" id="5865536at2759"/>
<dbReference type="InterPro" id="IPR000477">
    <property type="entry name" value="RT_dom"/>
</dbReference>
<dbReference type="EMBL" id="GL379805">
    <property type="protein sequence ID" value="EGT39874.1"/>
    <property type="molecule type" value="Genomic_DNA"/>
</dbReference>
<dbReference type="SUPFAM" id="SSF56672">
    <property type="entry name" value="DNA/RNA polymerases"/>
    <property type="match status" value="1"/>
</dbReference>
<sequence>MMFRFRSHKWLNAFVSNRTFQVIVNGKLSTSKAVTSGVPQGSVLGPTLFLMYINDIGDGLKCDHLLFADDLKLFATKTKDIEDDMRVLENWCTKWQMQVAPNKCEHIMFKKGKTIIPSSITFKLDNSIIPVANYVRDLGVHLSSDLTFLHHYNLIIRKAHQRINIFFNVLKHASFGTLLSCFKIYIIPLLEYGSIIFSPTIKQQIILLESVQKSFVFRLFKKFGKTYLSYFDALMECGLESLEYRRLVINLHFTYKYVVSKEIIIDHQLFVLENNDRSLRRHEYILRSPIRNSTKITNQLYSNRIIRCWNSLPRSVFPVKVSFPVFKSNLLACNLSHFLTLNPCNY</sequence>
<name>G0MPF5_CAEBE</name>
<dbReference type="PANTHER" id="PTHR33332">
    <property type="entry name" value="REVERSE TRANSCRIPTASE DOMAIN-CONTAINING PROTEIN"/>
    <property type="match status" value="1"/>
</dbReference>
<dbReference type="AlphaFoldDB" id="G0MPF5"/>
<dbReference type="HOGENOM" id="CLU_000680_13_0_1"/>
<dbReference type="Pfam" id="PF00078">
    <property type="entry name" value="RVT_1"/>
    <property type="match status" value="1"/>
</dbReference>
<dbReference type="STRING" id="135651.G0MPF5"/>
<dbReference type="PROSITE" id="PS50878">
    <property type="entry name" value="RT_POL"/>
    <property type="match status" value="1"/>
</dbReference>
<dbReference type="InterPro" id="IPR043128">
    <property type="entry name" value="Rev_trsase/Diguanyl_cyclase"/>
</dbReference>